<dbReference type="RefSeq" id="WP_274222216.1">
    <property type="nucleotide sequence ID" value="NZ_JAQZCG020000020.1"/>
</dbReference>
<organism evidence="4 5">
    <name type="scientific">Microbacterium thalli</name>
    <dbReference type="NCBI Taxonomy" id="3027921"/>
    <lineage>
        <taxon>Bacteria</taxon>
        <taxon>Bacillati</taxon>
        <taxon>Actinomycetota</taxon>
        <taxon>Actinomycetes</taxon>
        <taxon>Micrococcales</taxon>
        <taxon>Microbacteriaceae</taxon>
        <taxon>Microbacterium</taxon>
    </lineage>
</organism>
<dbReference type="EMBL" id="JAQZCI010000006">
    <property type="protein sequence ID" value="MDD7963565.1"/>
    <property type="molecule type" value="Genomic_DNA"/>
</dbReference>
<dbReference type="InterPro" id="IPR016032">
    <property type="entry name" value="Sig_transdc_resp-reg_C-effctor"/>
</dbReference>
<proteinExistence type="predicted"/>
<gene>
    <name evidence="4" type="ORF">PUW80_14515</name>
</gene>
<keyword evidence="5" id="KW-1185">Reference proteome</keyword>
<protein>
    <submittedName>
        <fullName evidence="4">Winged helix-turn-helix domain-containing protein</fullName>
    </submittedName>
</protein>
<dbReference type="InterPro" id="IPR036388">
    <property type="entry name" value="WH-like_DNA-bd_sf"/>
</dbReference>
<keyword evidence="1 2" id="KW-0238">DNA-binding</keyword>
<evidence type="ECO:0000256" key="2">
    <source>
        <dbReference type="PROSITE-ProRule" id="PRU01091"/>
    </source>
</evidence>
<reference evidence="4 5" key="1">
    <citation type="submission" date="2023-02" db="EMBL/GenBank/DDBJ databases">
        <title>Study of novel species of the Microbacterium genus.</title>
        <authorList>
            <person name="Arroyo-Herrera I."/>
            <person name="Roman-Ponce B."/>
            <person name="Vasquez-Murrieta M.S."/>
        </authorList>
    </citation>
    <scope>NUCLEOTIDE SEQUENCE [LARGE SCALE GENOMIC DNA]</scope>
    <source>
        <strain evidence="4 5">NE1TT3</strain>
    </source>
</reference>
<sequence length="220" mass="23244">MIVLAPDTTAVRGTMAEFRHFGVSLVVKTDILAALTELVHDPMAVIVVSSEIPCQDTADVLDLAVATCRSAVLFGLHPSTPTAAVSRALTAGVRGVIELPVTPERLTHTLRSVPTAPSNAPGEVSVGDLRIDVGRHLVQLRDAVVPTTPREFDVLLALATSYPGMVSLSELADRHGSGADPYASVRVVIARLRTRFAQLAGVPRESVIATQRGIGYRLAA</sequence>
<dbReference type="SMART" id="SM00862">
    <property type="entry name" value="Trans_reg_C"/>
    <property type="match status" value="1"/>
</dbReference>
<dbReference type="Pfam" id="PF00486">
    <property type="entry name" value="Trans_reg_C"/>
    <property type="match status" value="1"/>
</dbReference>
<dbReference type="Gene3D" id="1.10.10.10">
    <property type="entry name" value="Winged helix-like DNA-binding domain superfamily/Winged helix DNA-binding domain"/>
    <property type="match status" value="1"/>
</dbReference>
<dbReference type="InterPro" id="IPR011006">
    <property type="entry name" value="CheY-like_superfamily"/>
</dbReference>
<dbReference type="SUPFAM" id="SSF46894">
    <property type="entry name" value="C-terminal effector domain of the bipartite response regulators"/>
    <property type="match status" value="1"/>
</dbReference>
<evidence type="ECO:0000313" key="5">
    <source>
        <dbReference type="Proteomes" id="UP001218170"/>
    </source>
</evidence>
<evidence type="ECO:0000256" key="1">
    <source>
        <dbReference type="ARBA" id="ARBA00023125"/>
    </source>
</evidence>
<dbReference type="PROSITE" id="PS51755">
    <property type="entry name" value="OMPR_PHOB"/>
    <property type="match status" value="1"/>
</dbReference>
<evidence type="ECO:0000313" key="4">
    <source>
        <dbReference type="EMBL" id="MDD7963565.1"/>
    </source>
</evidence>
<comment type="caution">
    <text evidence="4">The sequence shown here is derived from an EMBL/GenBank/DDBJ whole genome shotgun (WGS) entry which is preliminary data.</text>
</comment>
<dbReference type="InterPro" id="IPR001867">
    <property type="entry name" value="OmpR/PhoB-type_DNA-bd"/>
</dbReference>
<feature type="DNA-binding region" description="OmpR/PhoB-type" evidence="2">
    <location>
        <begin position="121"/>
        <end position="220"/>
    </location>
</feature>
<dbReference type="CDD" id="cd00383">
    <property type="entry name" value="trans_reg_C"/>
    <property type="match status" value="1"/>
</dbReference>
<name>A0ABT5SL52_9MICO</name>
<accession>A0ABT5SL52</accession>
<feature type="domain" description="OmpR/PhoB-type" evidence="3">
    <location>
        <begin position="121"/>
        <end position="220"/>
    </location>
</feature>
<evidence type="ECO:0000259" key="3">
    <source>
        <dbReference type="PROSITE" id="PS51755"/>
    </source>
</evidence>
<dbReference type="SUPFAM" id="SSF52172">
    <property type="entry name" value="CheY-like"/>
    <property type="match status" value="1"/>
</dbReference>
<dbReference type="Proteomes" id="UP001218170">
    <property type="component" value="Unassembled WGS sequence"/>
</dbReference>